<proteinExistence type="predicted"/>
<sequence>MAVQRSHREEARGRVSSRSAVPPTISRPTAGAGGWSPTNPAVLPGLQRLAGNAAVARALRTDRAADAGTARMSVQRPGAAPVQRITTTPAHADEEFTARPVRSGAGAVVPAAARVVQRVPDWADAATASQRVAPPPGWEWNEEGGLSRIRVPAAGEPAGGPRTEAAQQEQAAGDGLITLHVMVRKNASFFDENYLHQVGHSWVAFYKDNKFESSAGFYPKDGQINQEAPHQSVPGEVRTDYDDPRDATTELSVPLTQKQFSKAQKYIQENQNREYNLLRYNCTDFAIGVHKAATGHSPPGRNLLVPNNPNDLYSGIKKHNKRNRQGAR</sequence>
<evidence type="ECO:0000256" key="1">
    <source>
        <dbReference type="SAM" id="MobiDB-lite"/>
    </source>
</evidence>
<dbReference type="STRING" id="467200.SSRG_00924"/>
<gene>
    <name evidence="2" type="ORF">SSRG_00924</name>
</gene>
<evidence type="ECO:0000313" key="2">
    <source>
        <dbReference type="EMBL" id="EFL38120.1"/>
    </source>
</evidence>
<evidence type="ECO:0000313" key="3">
    <source>
        <dbReference type="Proteomes" id="UP000002968"/>
    </source>
</evidence>
<protein>
    <recommendedName>
        <fullName evidence="4">PPPDE domain-containing protein</fullName>
    </recommendedName>
</protein>
<dbReference type="eggNOG" id="ENOG5032DY6">
    <property type="taxonomic scope" value="Bacteria"/>
</dbReference>
<dbReference type="AlphaFoldDB" id="D9XNG7"/>
<feature type="region of interest" description="Disordered" evidence="1">
    <location>
        <begin position="1"/>
        <end position="39"/>
    </location>
</feature>
<reference evidence="2" key="1">
    <citation type="submission" date="2009-02" db="EMBL/GenBank/DDBJ databases">
        <title>Annotation of Streptomyces griseoflavus strain Tu4000.</title>
        <authorList>
            <consortium name="The Broad Institute Genome Sequencing Platform"/>
            <consortium name="Broad Institute Microbial Sequencing Center"/>
            <person name="Fischbach M."/>
            <person name="Godfrey P."/>
            <person name="Ward D."/>
            <person name="Young S."/>
            <person name="Zeng Q."/>
            <person name="Koehrsen M."/>
            <person name="Alvarado L."/>
            <person name="Berlin A.M."/>
            <person name="Bochicchio J."/>
            <person name="Borenstein D."/>
            <person name="Chapman S.B."/>
            <person name="Chen Z."/>
            <person name="Engels R."/>
            <person name="Freedman E."/>
            <person name="Gellesch M."/>
            <person name="Goldberg J."/>
            <person name="Griggs A."/>
            <person name="Gujja S."/>
            <person name="Heilman E.R."/>
            <person name="Heiman D.I."/>
            <person name="Hepburn T.A."/>
            <person name="Howarth C."/>
            <person name="Jen D."/>
            <person name="Larson L."/>
            <person name="Lewis B."/>
            <person name="Mehta T."/>
            <person name="Park D."/>
            <person name="Pearson M."/>
            <person name="Richards J."/>
            <person name="Roberts A."/>
            <person name="Saif S."/>
            <person name="Shea T.D."/>
            <person name="Shenoy N."/>
            <person name="Sisk P."/>
            <person name="Stolte C."/>
            <person name="Sykes S.N."/>
            <person name="Thomson T."/>
            <person name="Walk T."/>
            <person name="White J."/>
            <person name="Yandava C."/>
            <person name="Straight P."/>
            <person name="Clardy J."/>
            <person name="Hung D."/>
            <person name="Kolter R."/>
            <person name="Mekalanos J."/>
            <person name="Walker S."/>
            <person name="Walsh C.T."/>
            <person name="Wieland-Brown L.C."/>
            <person name="Haas B."/>
            <person name="Nusbaum C."/>
            <person name="Birren B."/>
        </authorList>
    </citation>
    <scope>NUCLEOTIDE SEQUENCE [LARGE SCALE GENOMIC DNA]</scope>
    <source>
        <strain evidence="2">Tu4000</strain>
    </source>
</reference>
<dbReference type="EMBL" id="GG657758">
    <property type="protein sequence ID" value="EFL38120.1"/>
    <property type="molecule type" value="Genomic_DNA"/>
</dbReference>
<feature type="region of interest" description="Disordered" evidence="1">
    <location>
        <begin position="293"/>
        <end position="328"/>
    </location>
</feature>
<feature type="compositionally biased region" description="Basic residues" evidence="1">
    <location>
        <begin position="316"/>
        <end position="328"/>
    </location>
</feature>
<keyword evidence="3" id="KW-1185">Reference proteome</keyword>
<dbReference type="Proteomes" id="UP000002968">
    <property type="component" value="Unassembled WGS sequence"/>
</dbReference>
<feature type="compositionally biased region" description="Basic and acidic residues" evidence="1">
    <location>
        <begin position="1"/>
        <end position="13"/>
    </location>
</feature>
<accession>D9XNG7</accession>
<evidence type="ECO:0008006" key="4">
    <source>
        <dbReference type="Google" id="ProtNLM"/>
    </source>
</evidence>
<name>D9XNG7_9ACTN</name>
<organism evidence="2 3">
    <name type="scientific">Streptomyces griseoflavus Tu4000</name>
    <dbReference type="NCBI Taxonomy" id="467200"/>
    <lineage>
        <taxon>Bacteria</taxon>
        <taxon>Bacillati</taxon>
        <taxon>Actinomycetota</taxon>
        <taxon>Actinomycetes</taxon>
        <taxon>Kitasatosporales</taxon>
        <taxon>Streptomycetaceae</taxon>
        <taxon>Streptomyces</taxon>
    </lineage>
</organism>
<dbReference type="HOGENOM" id="CLU_847080_0_0_11"/>